<protein>
    <submittedName>
        <fullName evidence="8">WD_REPEATS_REGION domain-containing protein</fullName>
    </submittedName>
</protein>
<keyword evidence="2" id="KW-0963">Cytoplasm</keyword>
<evidence type="ECO:0000256" key="3">
    <source>
        <dbReference type="ARBA" id="ARBA00022574"/>
    </source>
</evidence>
<evidence type="ECO:0000256" key="4">
    <source>
        <dbReference type="ARBA" id="ARBA00022737"/>
    </source>
</evidence>
<reference evidence="8" key="1">
    <citation type="submission" date="2016-06" db="UniProtKB">
        <authorList>
            <consortium name="WormBaseParasite"/>
        </authorList>
    </citation>
    <scope>IDENTIFICATION</scope>
</reference>
<dbReference type="GO" id="GO:0045503">
    <property type="term" value="F:dynein light chain binding"/>
    <property type="evidence" value="ECO:0007669"/>
    <property type="project" value="TreeGrafter"/>
</dbReference>
<evidence type="ECO:0000313" key="8">
    <source>
        <dbReference type="WBParaSite" id="GPUH_0000442001-mRNA-1"/>
    </source>
</evidence>
<dbReference type="AlphaFoldDB" id="A0A183D6S2"/>
<dbReference type="InterPro" id="IPR036322">
    <property type="entry name" value="WD40_repeat_dom_sf"/>
</dbReference>
<evidence type="ECO:0000256" key="5">
    <source>
        <dbReference type="PROSITE-ProRule" id="PRU00221"/>
    </source>
</evidence>
<dbReference type="Gene3D" id="2.130.10.10">
    <property type="entry name" value="YVTN repeat-like/Quinoprotein amine dehydrogenase"/>
    <property type="match status" value="2"/>
</dbReference>
<evidence type="ECO:0000313" key="6">
    <source>
        <dbReference type="EMBL" id="VDK44701.1"/>
    </source>
</evidence>
<dbReference type="PANTHER" id="PTHR12442">
    <property type="entry name" value="DYNEIN INTERMEDIATE CHAIN"/>
    <property type="match status" value="1"/>
</dbReference>
<dbReference type="InterPro" id="IPR015943">
    <property type="entry name" value="WD40/YVTN_repeat-like_dom_sf"/>
</dbReference>
<dbReference type="GO" id="GO:0005868">
    <property type="term" value="C:cytoplasmic dynein complex"/>
    <property type="evidence" value="ECO:0007669"/>
    <property type="project" value="TreeGrafter"/>
</dbReference>
<proteinExistence type="predicted"/>
<dbReference type="GO" id="GO:0010970">
    <property type="term" value="P:transport along microtubule"/>
    <property type="evidence" value="ECO:0007669"/>
    <property type="project" value="TreeGrafter"/>
</dbReference>
<dbReference type="Pfam" id="PF00400">
    <property type="entry name" value="WD40"/>
    <property type="match status" value="3"/>
</dbReference>
<dbReference type="GO" id="GO:0005737">
    <property type="term" value="C:cytoplasm"/>
    <property type="evidence" value="ECO:0007669"/>
    <property type="project" value="UniProtKB-SubCell"/>
</dbReference>
<evidence type="ECO:0000256" key="1">
    <source>
        <dbReference type="ARBA" id="ARBA00004496"/>
    </source>
</evidence>
<dbReference type="OrthoDB" id="4189at2759"/>
<dbReference type="InterPro" id="IPR001680">
    <property type="entry name" value="WD40_rpt"/>
</dbReference>
<dbReference type="WBParaSite" id="GPUH_0000442001-mRNA-1">
    <property type="protein sequence ID" value="GPUH_0000442001-mRNA-1"/>
    <property type="gene ID" value="GPUH_0000442001"/>
</dbReference>
<dbReference type="GO" id="GO:0045504">
    <property type="term" value="F:dynein heavy chain binding"/>
    <property type="evidence" value="ECO:0007669"/>
    <property type="project" value="TreeGrafter"/>
</dbReference>
<evidence type="ECO:0000256" key="2">
    <source>
        <dbReference type="ARBA" id="ARBA00022490"/>
    </source>
</evidence>
<keyword evidence="4" id="KW-0677">Repeat</keyword>
<dbReference type="Proteomes" id="UP000271098">
    <property type="component" value="Unassembled WGS sequence"/>
</dbReference>
<keyword evidence="3 5" id="KW-0853">WD repeat</keyword>
<name>A0A183D6S2_9BILA</name>
<reference evidence="6 7" key="2">
    <citation type="submission" date="2018-11" db="EMBL/GenBank/DDBJ databases">
        <authorList>
            <consortium name="Pathogen Informatics"/>
        </authorList>
    </citation>
    <scope>NUCLEOTIDE SEQUENCE [LARGE SCALE GENOMIC DNA]</scope>
</reference>
<dbReference type="SUPFAM" id="SSF50978">
    <property type="entry name" value="WD40 repeat-like"/>
    <property type="match status" value="1"/>
</dbReference>
<dbReference type="EMBL" id="UYRT01008301">
    <property type="protein sequence ID" value="VDK44701.1"/>
    <property type="molecule type" value="Genomic_DNA"/>
</dbReference>
<comment type="subcellular location">
    <subcellularLocation>
        <location evidence="1">Cytoplasm</location>
    </subcellularLocation>
</comment>
<organism evidence="8">
    <name type="scientific">Gongylonema pulchrum</name>
    <dbReference type="NCBI Taxonomy" id="637853"/>
    <lineage>
        <taxon>Eukaryota</taxon>
        <taxon>Metazoa</taxon>
        <taxon>Ecdysozoa</taxon>
        <taxon>Nematoda</taxon>
        <taxon>Chromadorea</taxon>
        <taxon>Rhabditida</taxon>
        <taxon>Spirurina</taxon>
        <taxon>Spiruromorpha</taxon>
        <taxon>Spiruroidea</taxon>
        <taxon>Gongylonematidae</taxon>
        <taxon>Gongylonema</taxon>
    </lineage>
</organism>
<gene>
    <name evidence="6" type="ORF">GPUH_LOCUS4412</name>
</gene>
<dbReference type="PROSITE" id="PS50082">
    <property type="entry name" value="WD_REPEATS_2"/>
    <property type="match status" value="1"/>
</dbReference>
<accession>A0A183D6S2</accession>
<feature type="repeat" description="WD" evidence="5">
    <location>
        <begin position="255"/>
        <end position="297"/>
    </location>
</feature>
<sequence>MFCNKELCSAAQIERRAISGIDYCEQHPELFAVSYEQNRGSSVVPVGVVQVWSCRFKKSSAEYTFHCQSLVTSVAFAKFHPNLLLGGCYSGQICMWDNRFGKRTPVSKSPLSSQAHTHPVLSMAVVGTQNAHNLVSISTDGRLCSWSVDNLNQPIDAIDLSWKQKQVTCTCMSFMFEDANNFVVGSEEGNVYTASRHGNKGGINDGYESHIGPITGVDMHKAPGIIDLSHFFLSSSLDWTVKLWSTKETKPLCSFEKHGDYITDVAWSPVHPAVFTSADASGNVFLWNLNEDTEAPISHLQLEGGIGVRKMKWMQNG</sequence>
<dbReference type="PANTHER" id="PTHR12442:SF22">
    <property type="entry name" value="CYTOPLASMIC DYNEIN 1 INTERMEDIATE CHAIN-RELATED"/>
    <property type="match status" value="1"/>
</dbReference>
<evidence type="ECO:0000313" key="7">
    <source>
        <dbReference type="Proteomes" id="UP000271098"/>
    </source>
</evidence>
<dbReference type="SMART" id="SM00320">
    <property type="entry name" value="WD40"/>
    <property type="match status" value="4"/>
</dbReference>
<keyword evidence="7" id="KW-1185">Reference proteome</keyword>
<dbReference type="InterPro" id="IPR050687">
    <property type="entry name" value="Dynein_IC"/>
</dbReference>